<dbReference type="PROSITE" id="PS01124">
    <property type="entry name" value="HTH_ARAC_FAMILY_2"/>
    <property type="match status" value="1"/>
</dbReference>
<dbReference type="OrthoDB" id="2582835at2"/>
<dbReference type="InterPro" id="IPR009057">
    <property type="entry name" value="Homeodomain-like_sf"/>
</dbReference>
<dbReference type="Proteomes" id="UP000310636">
    <property type="component" value="Unassembled WGS sequence"/>
</dbReference>
<dbReference type="Gene3D" id="2.60.120.10">
    <property type="entry name" value="Jelly Rolls"/>
    <property type="match status" value="1"/>
</dbReference>
<accession>A0A4S4BJL3</accession>
<evidence type="ECO:0000256" key="3">
    <source>
        <dbReference type="ARBA" id="ARBA00023163"/>
    </source>
</evidence>
<gene>
    <name evidence="5" type="ORF">E6C55_23995</name>
</gene>
<organism evidence="5 6">
    <name type="scientific">Cohnella fermenti</name>
    <dbReference type="NCBI Taxonomy" id="2565925"/>
    <lineage>
        <taxon>Bacteria</taxon>
        <taxon>Bacillati</taxon>
        <taxon>Bacillota</taxon>
        <taxon>Bacilli</taxon>
        <taxon>Bacillales</taxon>
        <taxon>Paenibacillaceae</taxon>
        <taxon>Cohnella</taxon>
    </lineage>
</organism>
<keyword evidence="3" id="KW-0804">Transcription</keyword>
<dbReference type="PANTHER" id="PTHR43280">
    <property type="entry name" value="ARAC-FAMILY TRANSCRIPTIONAL REGULATOR"/>
    <property type="match status" value="1"/>
</dbReference>
<keyword evidence="2" id="KW-0238">DNA-binding</keyword>
<feature type="domain" description="HTH araC/xylS-type" evidence="4">
    <location>
        <begin position="195"/>
        <end position="293"/>
    </location>
</feature>
<dbReference type="InterPro" id="IPR018060">
    <property type="entry name" value="HTH_AraC"/>
</dbReference>
<evidence type="ECO:0000313" key="6">
    <source>
        <dbReference type="Proteomes" id="UP000310636"/>
    </source>
</evidence>
<dbReference type="InterPro" id="IPR003313">
    <property type="entry name" value="AraC-bd"/>
</dbReference>
<dbReference type="Pfam" id="PF12833">
    <property type="entry name" value="HTH_18"/>
    <property type="match status" value="1"/>
</dbReference>
<evidence type="ECO:0000313" key="5">
    <source>
        <dbReference type="EMBL" id="THF74847.1"/>
    </source>
</evidence>
<keyword evidence="1" id="KW-0805">Transcription regulation</keyword>
<reference evidence="5 6" key="1">
    <citation type="submission" date="2019-04" db="EMBL/GenBank/DDBJ databases">
        <title>Cohnella sp. nov. isolated from preserved vegetables.</title>
        <authorList>
            <person name="Lin S.-Y."/>
            <person name="Hung M.-H."/>
            <person name="Young C.-C."/>
        </authorList>
    </citation>
    <scope>NUCLEOTIDE SEQUENCE [LARGE SCALE GENOMIC DNA]</scope>
    <source>
        <strain evidence="5 6">CC-MHH1044</strain>
    </source>
</reference>
<sequence length="304" mass="34612">MTSSLFPDGWLDGDYRPRVHAYYFKQWSRFAMDFHRHSSTEIMYAMSGTCRVELAPHASGTPHSISPVSIAMKRGDFIILNADIPHRLLVDDKCRMLNVEFNRGDWAGPVPSLRSLSAEDESLRDLLRAAEPYAVLRDPEDVYHILRSLVLELDRQGSSAGAMAQLLLSQLLMRIGRLRSESVGASALPAESYVRQAMDYVHQNYDRDIQVKDVAAAVSLHPGYLQRIFKAQAGRTLGEYLTNLRMQKARMLLRQTDIPVSDISDYVGTGSRQYFHALFKKHTGQTPVEFRAQRDTHRWDIDKT</sequence>
<dbReference type="InterPro" id="IPR037923">
    <property type="entry name" value="HTH-like"/>
</dbReference>
<dbReference type="PANTHER" id="PTHR43280:SF34">
    <property type="entry name" value="ARAC-FAMILY TRANSCRIPTIONAL REGULATOR"/>
    <property type="match status" value="1"/>
</dbReference>
<evidence type="ECO:0000256" key="1">
    <source>
        <dbReference type="ARBA" id="ARBA00023015"/>
    </source>
</evidence>
<keyword evidence="6" id="KW-1185">Reference proteome</keyword>
<evidence type="ECO:0000259" key="4">
    <source>
        <dbReference type="PROSITE" id="PS01124"/>
    </source>
</evidence>
<dbReference type="Gene3D" id="1.10.10.60">
    <property type="entry name" value="Homeodomain-like"/>
    <property type="match status" value="2"/>
</dbReference>
<comment type="caution">
    <text evidence="5">The sequence shown here is derived from an EMBL/GenBank/DDBJ whole genome shotgun (WGS) entry which is preliminary data.</text>
</comment>
<dbReference type="InterPro" id="IPR014710">
    <property type="entry name" value="RmlC-like_jellyroll"/>
</dbReference>
<dbReference type="SUPFAM" id="SSF46689">
    <property type="entry name" value="Homeodomain-like"/>
    <property type="match status" value="2"/>
</dbReference>
<evidence type="ECO:0000256" key="2">
    <source>
        <dbReference type="ARBA" id="ARBA00023125"/>
    </source>
</evidence>
<dbReference type="GO" id="GO:0043565">
    <property type="term" value="F:sequence-specific DNA binding"/>
    <property type="evidence" value="ECO:0007669"/>
    <property type="project" value="InterPro"/>
</dbReference>
<protein>
    <submittedName>
        <fullName evidence="5">AraC family transcriptional regulator</fullName>
    </submittedName>
</protein>
<dbReference type="GO" id="GO:0003700">
    <property type="term" value="F:DNA-binding transcription factor activity"/>
    <property type="evidence" value="ECO:0007669"/>
    <property type="project" value="InterPro"/>
</dbReference>
<name>A0A4S4BJL3_9BACL</name>
<dbReference type="RefSeq" id="WP_136372360.1">
    <property type="nucleotide sequence ID" value="NZ_SSOB01000037.1"/>
</dbReference>
<dbReference type="SUPFAM" id="SSF51215">
    <property type="entry name" value="Regulatory protein AraC"/>
    <property type="match status" value="1"/>
</dbReference>
<proteinExistence type="predicted"/>
<dbReference type="Pfam" id="PF02311">
    <property type="entry name" value="AraC_binding"/>
    <property type="match status" value="1"/>
</dbReference>
<dbReference type="AlphaFoldDB" id="A0A4S4BJL3"/>
<dbReference type="EMBL" id="SSOB01000037">
    <property type="protein sequence ID" value="THF74847.1"/>
    <property type="molecule type" value="Genomic_DNA"/>
</dbReference>
<dbReference type="SMART" id="SM00342">
    <property type="entry name" value="HTH_ARAC"/>
    <property type="match status" value="1"/>
</dbReference>